<feature type="binding site" description="axial binding residue" evidence="6">
    <location>
        <position position="523"/>
    </location>
    <ligand>
        <name>heme</name>
        <dbReference type="ChEBI" id="CHEBI:30413"/>
    </ligand>
    <ligandPart>
        <name>Fe</name>
        <dbReference type="ChEBI" id="CHEBI:18248"/>
    </ligandPart>
</feature>
<dbReference type="PRINTS" id="PR00463">
    <property type="entry name" value="EP450I"/>
</dbReference>
<dbReference type="SUPFAM" id="SSF48264">
    <property type="entry name" value="Cytochrome P450"/>
    <property type="match status" value="1"/>
</dbReference>
<dbReference type="AlphaFoldDB" id="A0A7H8R958"/>
<dbReference type="InterPro" id="IPR001128">
    <property type="entry name" value="Cyt_P450"/>
</dbReference>
<keyword evidence="3 6" id="KW-0479">Metal-binding</keyword>
<dbReference type="PROSITE" id="PS00086">
    <property type="entry name" value="CYTOCHROME_P450"/>
    <property type="match status" value="1"/>
</dbReference>
<dbReference type="PRINTS" id="PR00385">
    <property type="entry name" value="P450"/>
</dbReference>
<dbReference type="PANTHER" id="PTHR24305:SF232">
    <property type="entry name" value="P450, PUTATIVE (EUROFUNG)-RELATED"/>
    <property type="match status" value="1"/>
</dbReference>
<dbReference type="PANTHER" id="PTHR24305">
    <property type="entry name" value="CYTOCHROME P450"/>
    <property type="match status" value="1"/>
</dbReference>
<evidence type="ECO:0000256" key="3">
    <source>
        <dbReference type="ARBA" id="ARBA00022723"/>
    </source>
</evidence>
<dbReference type="Pfam" id="PF00067">
    <property type="entry name" value="p450"/>
    <property type="match status" value="2"/>
</dbReference>
<comment type="similarity">
    <text evidence="2 7">Belongs to the cytochrome P450 family.</text>
</comment>
<evidence type="ECO:0000256" key="5">
    <source>
        <dbReference type="ARBA" id="ARBA00023004"/>
    </source>
</evidence>
<dbReference type="InterPro" id="IPR017972">
    <property type="entry name" value="Cyt_P450_CS"/>
</dbReference>
<dbReference type="KEGG" id="trg:TRUGW13939_10118"/>
<dbReference type="InterPro" id="IPR002401">
    <property type="entry name" value="Cyt_P450_E_grp-I"/>
</dbReference>
<dbReference type="Gene3D" id="1.10.630.10">
    <property type="entry name" value="Cytochrome P450"/>
    <property type="match status" value="1"/>
</dbReference>
<evidence type="ECO:0000313" key="8">
    <source>
        <dbReference type="EMBL" id="QKX62950.1"/>
    </source>
</evidence>
<evidence type="ECO:0000256" key="1">
    <source>
        <dbReference type="ARBA" id="ARBA00001971"/>
    </source>
</evidence>
<dbReference type="GO" id="GO:0020037">
    <property type="term" value="F:heme binding"/>
    <property type="evidence" value="ECO:0007669"/>
    <property type="project" value="InterPro"/>
</dbReference>
<dbReference type="GO" id="GO:0016705">
    <property type="term" value="F:oxidoreductase activity, acting on paired donors, with incorporation or reduction of molecular oxygen"/>
    <property type="evidence" value="ECO:0007669"/>
    <property type="project" value="InterPro"/>
</dbReference>
<dbReference type="EMBL" id="CP055902">
    <property type="protein sequence ID" value="QKX62950.1"/>
    <property type="molecule type" value="Genomic_DNA"/>
</dbReference>
<dbReference type="GO" id="GO:0005506">
    <property type="term" value="F:iron ion binding"/>
    <property type="evidence" value="ECO:0007669"/>
    <property type="project" value="InterPro"/>
</dbReference>
<dbReference type="Proteomes" id="UP000509510">
    <property type="component" value="Chromosome V"/>
</dbReference>
<dbReference type="InterPro" id="IPR036396">
    <property type="entry name" value="Cyt_P450_sf"/>
</dbReference>
<dbReference type="RefSeq" id="XP_035349124.1">
    <property type="nucleotide sequence ID" value="XM_035493231.1"/>
</dbReference>
<keyword evidence="4 7" id="KW-0560">Oxidoreductase</keyword>
<sequence>MDRLPAMTNILLLTGLLSVVLLVLYRRALPKPIPGIPYNVEATKTILGDIPALTRHLSGTKEVFPWMRFQNIKLNSPIIQLFIKPLSKPCVIITDYKETQDILTRRTKEFDRSPLFSDIFHGVMPNHHITMRSTDERFPANKKLIQGTMSPQFVNDVLAPQVYSATETLLEFWKVKSELAQGRPFDSRDDILETLLDTISVSTFGLSRSDGAISAQLAFLRDATGLRETIPTATTTPVEFSRAQRPPIIDAFITLTQSMVVCAESPIPRLHHWFLRQFPSMRRSKALKETMISQQLAWGLKRLSGKGAEQISTCVLDDIVRREIKMAEKEKRAPDCQSRAIFDELYGFVTGGVDTTGSTLMWAIKYLSENQDAQSRLRESLRDAFSTAAEQARKPTVQEITKTRIPYLEATMEEIFRMAVTIPSHVRTATEDAVVLGHVIPKGTDVFLSINGPGFTSPGFEIDEKKRSESCSSIRDDDRKQWELNDMNLFRPERWLVTDQNGNESVDHAAAPQMLFSLGPRSCFGKRLGQLNMRVLLVLLTWHFQFQPLPEELISDDGIEKFTRQPRLTFVRLAEAS</sequence>
<name>A0A7H8R958_TALRU</name>
<keyword evidence="9" id="KW-1185">Reference proteome</keyword>
<keyword evidence="6 7" id="KW-0349">Heme</keyword>
<dbReference type="OrthoDB" id="1470350at2759"/>
<reference evidence="9" key="1">
    <citation type="submission" date="2020-06" db="EMBL/GenBank/DDBJ databases">
        <title>A chromosome-scale genome assembly of Talaromyces rugulosus W13939.</title>
        <authorList>
            <person name="Wang B."/>
            <person name="Guo L."/>
            <person name="Ye K."/>
            <person name="Wang L."/>
        </authorList>
    </citation>
    <scope>NUCLEOTIDE SEQUENCE [LARGE SCALE GENOMIC DNA]</scope>
    <source>
        <strain evidence="9">W13939</strain>
    </source>
</reference>
<dbReference type="InterPro" id="IPR050121">
    <property type="entry name" value="Cytochrome_P450_monoxygenase"/>
</dbReference>
<dbReference type="GeneID" id="55997599"/>
<gene>
    <name evidence="8" type="ORF">TRUGW13939_10118</name>
</gene>
<accession>A0A7H8R958</accession>
<evidence type="ECO:0000256" key="6">
    <source>
        <dbReference type="PIRSR" id="PIRSR602401-1"/>
    </source>
</evidence>
<evidence type="ECO:0000256" key="2">
    <source>
        <dbReference type="ARBA" id="ARBA00010617"/>
    </source>
</evidence>
<keyword evidence="7" id="KW-0503">Monooxygenase</keyword>
<proteinExistence type="inferred from homology"/>
<evidence type="ECO:0000256" key="4">
    <source>
        <dbReference type="ARBA" id="ARBA00023002"/>
    </source>
</evidence>
<dbReference type="GO" id="GO:0004497">
    <property type="term" value="F:monooxygenase activity"/>
    <property type="evidence" value="ECO:0007669"/>
    <property type="project" value="UniProtKB-KW"/>
</dbReference>
<evidence type="ECO:0008006" key="10">
    <source>
        <dbReference type="Google" id="ProtNLM"/>
    </source>
</evidence>
<evidence type="ECO:0000313" key="9">
    <source>
        <dbReference type="Proteomes" id="UP000509510"/>
    </source>
</evidence>
<evidence type="ECO:0000256" key="7">
    <source>
        <dbReference type="RuleBase" id="RU000461"/>
    </source>
</evidence>
<protein>
    <recommendedName>
        <fullName evidence="10">Cytochrome P450 monooxygenase</fullName>
    </recommendedName>
</protein>
<organism evidence="8 9">
    <name type="scientific">Talaromyces rugulosus</name>
    <name type="common">Penicillium rugulosum</name>
    <dbReference type="NCBI Taxonomy" id="121627"/>
    <lineage>
        <taxon>Eukaryota</taxon>
        <taxon>Fungi</taxon>
        <taxon>Dikarya</taxon>
        <taxon>Ascomycota</taxon>
        <taxon>Pezizomycotina</taxon>
        <taxon>Eurotiomycetes</taxon>
        <taxon>Eurotiomycetidae</taxon>
        <taxon>Eurotiales</taxon>
        <taxon>Trichocomaceae</taxon>
        <taxon>Talaromyces</taxon>
        <taxon>Talaromyces sect. Islandici</taxon>
    </lineage>
</organism>
<keyword evidence="5 6" id="KW-0408">Iron</keyword>
<comment type="cofactor">
    <cofactor evidence="1 6">
        <name>heme</name>
        <dbReference type="ChEBI" id="CHEBI:30413"/>
    </cofactor>
</comment>